<accession>A0A0V1DNS1</accession>
<sequence length="34" mass="3860">MNAYTSSVLTVNRQYIKQRKAKMLGERIIGKSSS</sequence>
<name>A0A0V1DNS1_TRIPS</name>
<dbReference type="Proteomes" id="UP000054995">
    <property type="component" value="Unassembled WGS sequence"/>
</dbReference>
<reference evidence="1 2" key="1">
    <citation type="submission" date="2015-01" db="EMBL/GenBank/DDBJ databases">
        <title>Evolution of Trichinella species and genotypes.</title>
        <authorList>
            <person name="Korhonen P.K."/>
            <person name="Edoardo P."/>
            <person name="Giuseppe L.R."/>
            <person name="Gasser R.B."/>
        </authorList>
    </citation>
    <scope>NUCLEOTIDE SEQUENCE [LARGE SCALE GENOMIC DNA]</scope>
    <source>
        <strain evidence="1">ISS470</strain>
    </source>
</reference>
<dbReference type="EMBL" id="JYDT01002537">
    <property type="protein sequence ID" value="KRY63225.1"/>
    <property type="molecule type" value="Genomic_DNA"/>
</dbReference>
<evidence type="ECO:0000313" key="2">
    <source>
        <dbReference type="Proteomes" id="UP000054995"/>
    </source>
</evidence>
<keyword evidence="2" id="KW-1185">Reference proteome</keyword>
<evidence type="ECO:0000313" key="1">
    <source>
        <dbReference type="EMBL" id="KRY63225.1"/>
    </source>
</evidence>
<organism evidence="1 2">
    <name type="scientific">Trichinella pseudospiralis</name>
    <name type="common">Parasitic roundworm</name>
    <dbReference type="NCBI Taxonomy" id="6337"/>
    <lineage>
        <taxon>Eukaryota</taxon>
        <taxon>Metazoa</taxon>
        <taxon>Ecdysozoa</taxon>
        <taxon>Nematoda</taxon>
        <taxon>Enoplea</taxon>
        <taxon>Dorylaimia</taxon>
        <taxon>Trichinellida</taxon>
        <taxon>Trichinellidae</taxon>
        <taxon>Trichinella</taxon>
    </lineage>
</organism>
<protein>
    <submittedName>
        <fullName evidence="1">Uncharacterized protein</fullName>
    </submittedName>
</protein>
<proteinExistence type="predicted"/>
<gene>
    <name evidence="1" type="ORF">T4D_14938</name>
</gene>
<dbReference type="AlphaFoldDB" id="A0A0V1DNS1"/>
<comment type="caution">
    <text evidence="1">The sequence shown here is derived from an EMBL/GenBank/DDBJ whole genome shotgun (WGS) entry which is preliminary data.</text>
</comment>